<evidence type="ECO:0000313" key="2">
    <source>
        <dbReference type="Proteomes" id="UP000294746"/>
    </source>
</evidence>
<reference evidence="1 2" key="1">
    <citation type="submission" date="2019-03" db="EMBL/GenBank/DDBJ databases">
        <title>Genomic Encyclopedia of Type Strains, Phase IV (KMG-IV): sequencing the most valuable type-strain genomes for metagenomic binning, comparative biology and taxonomic classification.</title>
        <authorList>
            <person name="Goeker M."/>
        </authorList>
    </citation>
    <scope>NUCLEOTIDE SEQUENCE [LARGE SCALE GENOMIC DNA]</scope>
    <source>
        <strain evidence="1 2">DSM 46831</strain>
    </source>
</reference>
<name>A0A4R2S1J8_9BACL</name>
<organism evidence="1 2">
    <name type="scientific">Baia soyae</name>
    <dbReference type="NCBI Taxonomy" id="1544746"/>
    <lineage>
        <taxon>Bacteria</taxon>
        <taxon>Bacillati</taxon>
        <taxon>Bacillota</taxon>
        <taxon>Bacilli</taxon>
        <taxon>Bacillales</taxon>
        <taxon>Thermoactinomycetaceae</taxon>
        <taxon>Baia</taxon>
    </lineage>
</organism>
<dbReference type="RefSeq" id="WP_131848634.1">
    <property type="nucleotide sequence ID" value="NZ_SLXV01000014.1"/>
</dbReference>
<evidence type="ECO:0000313" key="1">
    <source>
        <dbReference type="EMBL" id="TCP69077.1"/>
    </source>
</evidence>
<dbReference type="EMBL" id="SLXV01000014">
    <property type="protein sequence ID" value="TCP69077.1"/>
    <property type="molecule type" value="Genomic_DNA"/>
</dbReference>
<dbReference type="AlphaFoldDB" id="A0A4R2S1J8"/>
<accession>A0A4R2S1J8</accession>
<protein>
    <submittedName>
        <fullName evidence="1">Uncharacterized protein</fullName>
    </submittedName>
</protein>
<dbReference type="Proteomes" id="UP000294746">
    <property type="component" value="Unassembled WGS sequence"/>
</dbReference>
<keyword evidence="2" id="KW-1185">Reference proteome</keyword>
<comment type="caution">
    <text evidence="1">The sequence shown here is derived from an EMBL/GenBank/DDBJ whole genome shotgun (WGS) entry which is preliminary data.</text>
</comment>
<dbReference type="OrthoDB" id="2985849at2"/>
<sequence>MSIRLPDRLVDFPTHSTVCFMHAWVANNWIEIVDSQLKRLCSSGLYQKLDAIFLNIVTNQIDDTSGIEADLQRLGIDQYDDTLQYVIKPDGHECEKSSLWWLHEYSTVNKQDVRILYLHTKGVRHYGQSTESNVADWRNMLETLLIDHHSLALECLEKVDVCSLQYTPSAVTFGGNFWWAQSSYLKELSTDIHAVCPAHPYIAQELWILSKHEATFCELFHSGLDAAAAGHYYNPFPSSRIPEHFTPIFYKKTGRHAQSFNLS</sequence>
<gene>
    <name evidence="1" type="ORF">EDD57_11460</name>
</gene>
<proteinExistence type="predicted"/>